<sequence length="321" mass="37645">MINLITTENLFRFKESKELVHFDLSNFEVDDGAIKSVGMSRTELFREVLERIRVREDFLKKERKNANGETIGLTILSKSMIIRAFVEIRSRRTSVHNLIRQNGYSRGIYEFLKEVSDVKDGQIAVDEQIRLSKAIAEWEEDTEKERIRSERASKSILERIIEFILSLFGIKFSPKEREVTNKGQVKRDFKNAEIDPTSHEPSKPKKKKSLGVIVGPKEKEMLIPARVQKAIDYVDRKNNGLIWLDEVVAAISSPEFGKDKVADLIYYDQKRRYLEIRTMNQVRHVLYGENWSPIRRGSKLLWIIWTMFLLKNRSFPRLRIL</sequence>
<evidence type="ECO:0000313" key="2">
    <source>
        <dbReference type="EMBL" id="EMF99420.1"/>
    </source>
</evidence>
<gene>
    <name evidence="2" type="ORF">LEP1GSC123_4842</name>
</gene>
<name>M3HMX5_LEPBO</name>
<protein>
    <submittedName>
        <fullName evidence="2">Uncharacterized protein</fullName>
    </submittedName>
</protein>
<proteinExistence type="predicted"/>
<comment type="caution">
    <text evidence="2">The sequence shown here is derived from an EMBL/GenBank/DDBJ whole genome shotgun (WGS) entry which is preliminary data.</text>
</comment>
<dbReference type="EMBL" id="AKWO02000073">
    <property type="protein sequence ID" value="EMF99420.1"/>
    <property type="molecule type" value="Genomic_DNA"/>
</dbReference>
<dbReference type="Proteomes" id="UP000011783">
    <property type="component" value="Unassembled WGS sequence"/>
</dbReference>
<dbReference type="BioCyc" id="LBOR1193007:G11KN-269-MONOMER"/>
<evidence type="ECO:0000313" key="3">
    <source>
        <dbReference type="Proteomes" id="UP000011783"/>
    </source>
</evidence>
<accession>M3HMX5</accession>
<feature type="compositionally biased region" description="Basic and acidic residues" evidence="1">
    <location>
        <begin position="181"/>
        <end position="203"/>
    </location>
</feature>
<evidence type="ECO:0000256" key="1">
    <source>
        <dbReference type="SAM" id="MobiDB-lite"/>
    </source>
</evidence>
<dbReference type="AlphaFoldDB" id="M3HMX5"/>
<feature type="region of interest" description="Disordered" evidence="1">
    <location>
        <begin position="181"/>
        <end position="209"/>
    </location>
</feature>
<organism evidence="2 3">
    <name type="scientific">Leptospira borgpetersenii str. 200701203</name>
    <dbReference type="NCBI Taxonomy" id="1193007"/>
    <lineage>
        <taxon>Bacteria</taxon>
        <taxon>Pseudomonadati</taxon>
        <taxon>Spirochaetota</taxon>
        <taxon>Spirochaetia</taxon>
        <taxon>Leptospirales</taxon>
        <taxon>Leptospiraceae</taxon>
        <taxon>Leptospira</taxon>
    </lineage>
</organism>
<reference evidence="2 3" key="1">
    <citation type="submission" date="2013-01" db="EMBL/GenBank/DDBJ databases">
        <authorList>
            <person name="Harkins D.M."/>
            <person name="Durkin A.S."/>
            <person name="Brinkac L.M."/>
            <person name="Haft D.H."/>
            <person name="Selengut J.D."/>
            <person name="Sanka R."/>
            <person name="DePew J."/>
            <person name="Purushe J."/>
            <person name="Picardeau M."/>
            <person name="Werts C."/>
            <person name="Goarant C."/>
            <person name="Vinetz J.M."/>
            <person name="Sutton G.G."/>
            <person name="Nierman W.C."/>
            <person name="Fouts D.E."/>
        </authorList>
    </citation>
    <scope>NUCLEOTIDE SEQUENCE [LARGE SCALE GENOMIC DNA]</scope>
    <source>
        <strain evidence="2 3">200701203</strain>
    </source>
</reference>